<dbReference type="PANTHER" id="PTHR43248:SF2">
    <property type="entry name" value="PROLYL AMINOPEPTIDASE"/>
    <property type="match status" value="1"/>
</dbReference>
<proteinExistence type="inferred from homology"/>
<dbReference type="Proteomes" id="UP000198546">
    <property type="component" value="Chromosome i"/>
</dbReference>
<dbReference type="GO" id="GO:0004177">
    <property type="term" value="F:aminopeptidase activity"/>
    <property type="evidence" value="ECO:0007669"/>
    <property type="project" value="UniProtKB-EC"/>
</dbReference>
<dbReference type="OrthoDB" id="9796770at2"/>
<keyword evidence="2 4" id="KW-0378">Hydrolase</keyword>
<accession>A0A1G7CEZ6</accession>
<dbReference type="GO" id="GO:0006508">
    <property type="term" value="P:proteolysis"/>
    <property type="evidence" value="ECO:0007669"/>
    <property type="project" value="InterPro"/>
</dbReference>
<dbReference type="InterPro" id="IPR002471">
    <property type="entry name" value="Pept_S9_AS"/>
</dbReference>
<evidence type="ECO:0000259" key="3">
    <source>
        <dbReference type="Pfam" id="PF00561"/>
    </source>
</evidence>
<dbReference type="InterPro" id="IPR002410">
    <property type="entry name" value="Peptidase_S33"/>
</dbReference>
<evidence type="ECO:0000256" key="1">
    <source>
        <dbReference type="ARBA" id="ARBA00010088"/>
    </source>
</evidence>
<dbReference type="STRING" id="675864.SAMN04489747_3248"/>
<dbReference type="AlphaFoldDB" id="A0A1G7CEZ6"/>
<reference evidence="4 5" key="1">
    <citation type="submission" date="2016-10" db="EMBL/GenBank/DDBJ databases">
        <authorList>
            <person name="de Groot N.N."/>
        </authorList>
    </citation>
    <scope>NUCLEOTIDE SEQUENCE [LARGE SCALE GENOMIC DNA]</scope>
    <source>
        <strain evidence="4 5">MON 2.2</strain>
    </source>
</reference>
<organism evidence="4 5">
    <name type="scientific">Auraticoccus monumenti</name>
    <dbReference type="NCBI Taxonomy" id="675864"/>
    <lineage>
        <taxon>Bacteria</taxon>
        <taxon>Bacillati</taxon>
        <taxon>Actinomycetota</taxon>
        <taxon>Actinomycetes</taxon>
        <taxon>Propionibacteriales</taxon>
        <taxon>Propionibacteriaceae</taxon>
        <taxon>Auraticoccus</taxon>
    </lineage>
</organism>
<feature type="domain" description="AB hydrolase-1" evidence="3">
    <location>
        <begin position="51"/>
        <end position="207"/>
    </location>
</feature>
<dbReference type="RefSeq" id="WP_090594960.1">
    <property type="nucleotide sequence ID" value="NZ_LT629688.1"/>
</dbReference>
<dbReference type="InterPro" id="IPR051601">
    <property type="entry name" value="Serine_prot/Carboxylest_S33"/>
</dbReference>
<protein>
    <submittedName>
        <fullName evidence="4">Alpha/beta hydrolase fold</fullName>
    </submittedName>
</protein>
<dbReference type="EMBL" id="LT629688">
    <property type="protein sequence ID" value="SDE37823.1"/>
    <property type="molecule type" value="Genomic_DNA"/>
</dbReference>
<gene>
    <name evidence="4" type="ORF">SAMN04489747_3248</name>
</gene>
<dbReference type="SUPFAM" id="SSF53474">
    <property type="entry name" value="alpha/beta-Hydrolases"/>
    <property type="match status" value="1"/>
</dbReference>
<dbReference type="Pfam" id="PF00561">
    <property type="entry name" value="Abhydrolase_1"/>
    <property type="match status" value="1"/>
</dbReference>
<evidence type="ECO:0000313" key="4">
    <source>
        <dbReference type="EMBL" id="SDE37823.1"/>
    </source>
</evidence>
<dbReference type="PRINTS" id="PR00793">
    <property type="entry name" value="PROAMNOPTASE"/>
</dbReference>
<sequence length="429" mass="47471">MTTVTEYLLPGMAVREHELTVPLDHDQPDGEAITVFVRELCDPVRRGEDLPLLLHLQGGPGGKGPRPVDRSGFLEVALEHYRVVLLDQRGTGRSTFLDGERLTSRGSAEEQARYLSRFLADSIVADAELVRHQLYGGRRWATIGQSYGGFLTLVYLSRAPEALTACYVTGGIPGVPPRAQEVYRRTFPRVREKVARYYRRYPADVDRVAAVADRLAEGDVRLPDGDRLSVRRFQSVGIDLGMGPGAERLHWLVDEAFVAPGRLGADFLQQVQTRTSQVGSPLFWSLQESIYGSGEVTTGWAAETERASHPDFDPDARPLLFTGEMAFPWMFEEVAALRPFAAAVDLLAARTSWPELYDTARLAANEVPVAAMVYHDDMFVDAGLSLQTLAGLGNAEAWISNEWEHDGLGDPRVLRGLRERVAARGGELR</sequence>
<evidence type="ECO:0000313" key="5">
    <source>
        <dbReference type="Proteomes" id="UP000198546"/>
    </source>
</evidence>
<name>A0A1G7CEZ6_9ACTN</name>
<dbReference type="PROSITE" id="PS00708">
    <property type="entry name" value="PRO_ENDOPEP_SER"/>
    <property type="match status" value="1"/>
</dbReference>
<dbReference type="InterPro" id="IPR000073">
    <property type="entry name" value="AB_hydrolase_1"/>
</dbReference>
<dbReference type="InterPro" id="IPR029058">
    <property type="entry name" value="AB_hydrolase_fold"/>
</dbReference>
<dbReference type="Gene3D" id="3.40.50.1820">
    <property type="entry name" value="alpha/beta hydrolase"/>
    <property type="match status" value="1"/>
</dbReference>
<dbReference type="PANTHER" id="PTHR43248">
    <property type="entry name" value="2-SUCCINYL-6-HYDROXY-2,4-CYCLOHEXADIENE-1-CARBOXYLATE SYNTHASE"/>
    <property type="match status" value="1"/>
</dbReference>
<keyword evidence="5" id="KW-1185">Reference proteome</keyword>
<dbReference type="GO" id="GO:0004252">
    <property type="term" value="F:serine-type endopeptidase activity"/>
    <property type="evidence" value="ECO:0007669"/>
    <property type="project" value="InterPro"/>
</dbReference>
<evidence type="ECO:0000256" key="2">
    <source>
        <dbReference type="ARBA" id="ARBA00022801"/>
    </source>
</evidence>
<comment type="similarity">
    <text evidence="1">Belongs to the peptidase S33 family.</text>
</comment>